<dbReference type="Gramene" id="RZC47374">
    <property type="protein sequence ID" value="RZC47374"/>
    <property type="gene ID" value="C5167_040311"/>
</dbReference>
<accession>A0A4Y7IES3</accession>
<evidence type="ECO:0000313" key="1">
    <source>
        <dbReference type="EMBL" id="RZC47374.1"/>
    </source>
</evidence>
<gene>
    <name evidence="1" type="ORF">C5167_040311</name>
</gene>
<dbReference type="AlphaFoldDB" id="A0A4Y7IES3"/>
<name>A0A4Y7IES3_PAPSO</name>
<keyword evidence="2" id="KW-1185">Reference proteome</keyword>
<reference evidence="1 2" key="1">
    <citation type="journal article" date="2018" name="Science">
        <title>The opium poppy genome and morphinan production.</title>
        <authorList>
            <person name="Guo L."/>
            <person name="Winzer T."/>
            <person name="Yang X."/>
            <person name="Li Y."/>
            <person name="Ning Z."/>
            <person name="He Z."/>
            <person name="Teodor R."/>
            <person name="Lu Y."/>
            <person name="Bowser T.A."/>
            <person name="Graham I.A."/>
            <person name="Ye K."/>
        </authorList>
    </citation>
    <scope>NUCLEOTIDE SEQUENCE [LARGE SCALE GENOMIC DNA]</scope>
    <source>
        <strain evidence="2">cv. HN1</strain>
        <tissue evidence="1">Leaves</tissue>
    </source>
</reference>
<dbReference type="Proteomes" id="UP000316621">
    <property type="component" value="Chromosome 1"/>
</dbReference>
<proteinExistence type="predicted"/>
<organism evidence="1 2">
    <name type="scientific">Papaver somniferum</name>
    <name type="common">Opium poppy</name>
    <dbReference type="NCBI Taxonomy" id="3469"/>
    <lineage>
        <taxon>Eukaryota</taxon>
        <taxon>Viridiplantae</taxon>
        <taxon>Streptophyta</taxon>
        <taxon>Embryophyta</taxon>
        <taxon>Tracheophyta</taxon>
        <taxon>Spermatophyta</taxon>
        <taxon>Magnoliopsida</taxon>
        <taxon>Ranunculales</taxon>
        <taxon>Papaveraceae</taxon>
        <taxon>Papaveroideae</taxon>
        <taxon>Papaver</taxon>
    </lineage>
</organism>
<protein>
    <submittedName>
        <fullName evidence="1">Uncharacterized protein</fullName>
    </submittedName>
</protein>
<evidence type="ECO:0000313" key="2">
    <source>
        <dbReference type="Proteomes" id="UP000316621"/>
    </source>
</evidence>
<dbReference type="EMBL" id="CM010715">
    <property type="protein sequence ID" value="RZC47374.1"/>
    <property type="molecule type" value="Genomic_DNA"/>
</dbReference>
<sequence length="62" mass="7191">MSVLKQFGEDCSSLFSITESMSKGFREVARISSYYGRYEKAILRIACGIFINKIAKWKSWRC</sequence>